<evidence type="ECO:0000313" key="20">
    <source>
        <dbReference type="Proteomes" id="UP000275408"/>
    </source>
</evidence>
<keyword evidence="5" id="KW-0479">Metal-binding</keyword>
<evidence type="ECO:0000256" key="1">
    <source>
        <dbReference type="ARBA" id="ARBA00000548"/>
    </source>
</evidence>
<evidence type="ECO:0000256" key="17">
    <source>
        <dbReference type="SAM" id="SignalP"/>
    </source>
</evidence>
<feature type="chain" id="PRO_5017960194" description="alpha-amylase" evidence="17">
    <location>
        <begin position="29"/>
        <end position="479"/>
    </location>
</feature>
<proteinExistence type="inferred from homology"/>
<dbReference type="InterPro" id="IPR017853">
    <property type="entry name" value="GH"/>
</dbReference>
<dbReference type="Gene3D" id="3.20.20.80">
    <property type="entry name" value="Glycosidases"/>
    <property type="match status" value="1"/>
</dbReference>
<dbReference type="SUPFAM" id="SSF51445">
    <property type="entry name" value="(Trans)glycosidases"/>
    <property type="match status" value="1"/>
</dbReference>
<evidence type="ECO:0000256" key="13">
    <source>
        <dbReference type="PIRSR" id="PIRSR001024-1"/>
    </source>
</evidence>
<dbReference type="OrthoDB" id="1740265at2759"/>
<dbReference type="AlphaFoldDB" id="A0A3M6UTY0"/>
<dbReference type="STRING" id="46731.A0A3M6UTY0"/>
<evidence type="ECO:0000256" key="16">
    <source>
        <dbReference type="PIRSR" id="PIRSR001024-5"/>
    </source>
</evidence>
<feature type="binding site" evidence="16">
    <location>
        <position position="367"/>
    </location>
    <ligand>
        <name>substrate</name>
    </ligand>
</feature>
<keyword evidence="12" id="KW-0326">Glycosidase</keyword>
<protein>
    <recommendedName>
        <fullName evidence="4">alpha-amylase</fullName>
        <ecNumber evidence="4">3.2.1.1</ecNumber>
    </recommendedName>
</protein>
<comment type="similarity">
    <text evidence="3">Belongs to the glycosyl hydrolase 13 family.</text>
</comment>
<feature type="signal peptide" evidence="17">
    <location>
        <begin position="1"/>
        <end position="28"/>
    </location>
</feature>
<keyword evidence="9 15" id="KW-1015">Disulfide bond</keyword>
<evidence type="ECO:0000256" key="8">
    <source>
        <dbReference type="ARBA" id="ARBA00022837"/>
    </source>
</evidence>
<keyword evidence="20" id="KW-1185">Reference proteome</keyword>
<dbReference type="PANTHER" id="PTHR10357:SF215">
    <property type="entry name" value="ALPHA-AMYLASE 1"/>
    <property type="match status" value="1"/>
</dbReference>
<organism evidence="19 20">
    <name type="scientific">Pocillopora damicornis</name>
    <name type="common">Cauliflower coral</name>
    <name type="synonym">Millepora damicornis</name>
    <dbReference type="NCBI Taxonomy" id="46731"/>
    <lineage>
        <taxon>Eukaryota</taxon>
        <taxon>Metazoa</taxon>
        <taxon>Cnidaria</taxon>
        <taxon>Anthozoa</taxon>
        <taxon>Hexacorallia</taxon>
        <taxon>Scleractinia</taxon>
        <taxon>Astrocoeniina</taxon>
        <taxon>Pocilloporidae</taxon>
        <taxon>Pocillopora</taxon>
    </lineage>
</organism>
<accession>A0A3M6UTY0</accession>
<feature type="domain" description="Glycosyl hydrolase family 13 catalytic" evidence="18">
    <location>
        <begin position="41"/>
        <end position="391"/>
    </location>
</feature>
<feature type="active site" description="Proton donor" evidence="13">
    <location>
        <position position="248"/>
    </location>
</feature>
<evidence type="ECO:0000256" key="5">
    <source>
        <dbReference type="ARBA" id="ARBA00022723"/>
    </source>
</evidence>
<dbReference type="GO" id="GO:0005509">
    <property type="term" value="F:calcium ion binding"/>
    <property type="evidence" value="ECO:0007669"/>
    <property type="project" value="InterPro"/>
</dbReference>
<evidence type="ECO:0000256" key="2">
    <source>
        <dbReference type="ARBA" id="ARBA00001913"/>
    </source>
</evidence>
<dbReference type="Proteomes" id="UP000275408">
    <property type="component" value="Unassembled WGS sequence"/>
</dbReference>
<dbReference type="GO" id="GO:0016052">
    <property type="term" value="P:carbohydrate catabolic process"/>
    <property type="evidence" value="ECO:0007669"/>
    <property type="project" value="InterPro"/>
</dbReference>
<comment type="catalytic activity">
    <reaction evidence="1">
        <text>Endohydrolysis of (1-&gt;4)-alpha-D-glucosidic linkages in polysaccharides containing three or more (1-&gt;4)-alpha-linked D-glucose units.</text>
        <dbReference type="EC" id="3.2.1.1"/>
    </reaction>
</comment>
<gene>
    <name evidence="19" type="ORF">pdam_00006209</name>
</gene>
<evidence type="ECO:0000256" key="4">
    <source>
        <dbReference type="ARBA" id="ARBA00012595"/>
    </source>
</evidence>
<feature type="binding site" evidence="16">
    <location>
        <position position="222"/>
    </location>
    <ligand>
        <name>substrate</name>
    </ligand>
</feature>
<evidence type="ECO:0000256" key="15">
    <source>
        <dbReference type="PIRSR" id="PIRSR001024-4"/>
    </source>
</evidence>
<name>A0A3M6UTY0_POCDA</name>
<dbReference type="CDD" id="cd11319">
    <property type="entry name" value="AmyAc_euk_AmyA"/>
    <property type="match status" value="1"/>
</dbReference>
<feature type="binding site" evidence="16">
    <location>
        <position position="252"/>
    </location>
    <ligand>
        <name>substrate</name>
    </ligand>
</feature>
<evidence type="ECO:0000256" key="14">
    <source>
        <dbReference type="PIRSR" id="PIRSR001024-2"/>
    </source>
</evidence>
<dbReference type="PIRSF" id="PIRSF001024">
    <property type="entry name" value="Alph-amyl_fung"/>
    <property type="match status" value="1"/>
</dbReference>
<comment type="cofactor">
    <cofactor evidence="2">
        <name>Ca(2+)</name>
        <dbReference type="ChEBI" id="CHEBI:29108"/>
    </cofactor>
</comment>
<feature type="site" description="Transition state stabilizer" evidence="14">
    <location>
        <position position="320"/>
    </location>
</feature>
<keyword evidence="6 17" id="KW-0732">Signal</keyword>
<dbReference type="EC" id="3.2.1.1" evidence="4"/>
<dbReference type="GO" id="GO:0004556">
    <property type="term" value="F:alpha-amylase activity"/>
    <property type="evidence" value="ECO:0007669"/>
    <property type="project" value="UniProtKB-EC"/>
</dbReference>
<keyword evidence="10" id="KW-0325">Glycoprotein</keyword>
<dbReference type="OMA" id="HGYWIAD"/>
<dbReference type="InterPro" id="IPR013777">
    <property type="entry name" value="A-amylase-like"/>
</dbReference>
<feature type="binding site" evidence="16">
    <location>
        <position position="104"/>
    </location>
    <ligand>
        <name>substrate</name>
    </ligand>
</feature>
<dbReference type="SMART" id="SM00642">
    <property type="entry name" value="Aamy"/>
    <property type="match status" value="1"/>
</dbReference>
<feature type="active site" description="Nucleophile" evidence="13">
    <location>
        <position position="224"/>
    </location>
</feature>
<feature type="disulfide bond" evidence="15">
    <location>
        <begin position="58"/>
        <end position="65"/>
    </location>
</feature>
<evidence type="ECO:0000313" key="19">
    <source>
        <dbReference type="EMBL" id="RMX57024.1"/>
    </source>
</evidence>
<comment type="caution">
    <text evidence="19">The sequence shown here is derived from an EMBL/GenBank/DDBJ whole genome shotgun (WGS) entry which is preliminary data.</text>
</comment>
<dbReference type="InterPro" id="IPR006047">
    <property type="entry name" value="GH13_cat_dom"/>
</dbReference>
<evidence type="ECO:0000256" key="11">
    <source>
        <dbReference type="ARBA" id="ARBA00023277"/>
    </source>
</evidence>
<dbReference type="Gene3D" id="2.60.40.1180">
    <property type="entry name" value="Golgi alpha-mannosidase II"/>
    <property type="match status" value="1"/>
</dbReference>
<feature type="binding site" evidence="16">
    <location>
        <position position="320"/>
    </location>
    <ligand>
        <name>substrate</name>
    </ligand>
</feature>
<sequence>MGSCKRLPLGTIATLLLFIQISFYQCDGKTAEEWKGRIIYQLLTDRFAPSGDLPSRKCDDLKNYCGGTFKGIEKHLDYITGLGVDAIWISPIVQNTDRGYHGYWAQNIFEINPHFGSRDDLKSLVAACHERGVWVMLDLVANHMGYPPGTGFNNLIPFNESRHYHPQHSYIKWPQECKDQWKIENYWLAGLPDLDQSNQFVATTLLKWIQGLTDEFGFDGYRLDTTIQVPKTFWAEFRKAGGAFMIGEANNGPPPCGSMEYVAEYQGYIDSVLAYPMYWTLRKIFQEKSKDFTALSAAVKSSYTIYKDRSVFGGFLDNHDNQRFLNLNPSHTSLKNALAFLMMGDWIPILYYGTEQGFNGGSDPNNRESLWPSLSTANPLYKFIQTLAKFRRSLGNEWIQDKQVERHVQADAYAFSKGGILVVITNLDTSINISVRDTPYQPGNTLGNVLNSSETLTVSSDGSLPVTLNSGQPLVLFKK</sequence>
<dbReference type="InterPro" id="IPR013780">
    <property type="entry name" value="Glyco_hydro_b"/>
</dbReference>
<dbReference type="PANTHER" id="PTHR10357">
    <property type="entry name" value="ALPHA-AMYLASE FAMILY MEMBER"/>
    <property type="match status" value="1"/>
</dbReference>
<evidence type="ECO:0000256" key="10">
    <source>
        <dbReference type="ARBA" id="ARBA00023180"/>
    </source>
</evidence>
<dbReference type="InterPro" id="IPR015340">
    <property type="entry name" value="A_amylase_C_dom"/>
</dbReference>
<evidence type="ECO:0000256" key="6">
    <source>
        <dbReference type="ARBA" id="ARBA00022729"/>
    </source>
</evidence>
<keyword evidence="7" id="KW-0378">Hydrolase</keyword>
<keyword evidence="8" id="KW-0106">Calcium</keyword>
<feature type="binding site" evidence="16">
    <location>
        <position position="143"/>
    </location>
    <ligand>
        <name>substrate</name>
    </ligand>
</feature>
<dbReference type="Pfam" id="PF09260">
    <property type="entry name" value="A_amylase_dom_C"/>
    <property type="match status" value="1"/>
</dbReference>
<evidence type="ECO:0000256" key="9">
    <source>
        <dbReference type="ARBA" id="ARBA00023157"/>
    </source>
</evidence>
<dbReference type="EMBL" id="RCHS01000749">
    <property type="protein sequence ID" value="RMX57024.1"/>
    <property type="molecule type" value="Genomic_DNA"/>
</dbReference>
<evidence type="ECO:0000259" key="18">
    <source>
        <dbReference type="SMART" id="SM00642"/>
    </source>
</evidence>
<evidence type="ECO:0000256" key="3">
    <source>
        <dbReference type="ARBA" id="ARBA00008061"/>
    </source>
</evidence>
<keyword evidence="11" id="KW-0119">Carbohydrate metabolism</keyword>
<evidence type="ECO:0000256" key="7">
    <source>
        <dbReference type="ARBA" id="ARBA00022801"/>
    </source>
</evidence>
<evidence type="ECO:0000256" key="12">
    <source>
        <dbReference type="ARBA" id="ARBA00023295"/>
    </source>
</evidence>
<dbReference type="Pfam" id="PF00128">
    <property type="entry name" value="Alpha-amylase"/>
    <property type="match status" value="1"/>
</dbReference>
<dbReference type="SUPFAM" id="SSF51011">
    <property type="entry name" value="Glycosyl hydrolase domain"/>
    <property type="match status" value="1"/>
</dbReference>
<reference evidence="19 20" key="1">
    <citation type="journal article" date="2018" name="Sci. Rep.">
        <title>Comparative analysis of the Pocillopora damicornis genome highlights role of immune system in coral evolution.</title>
        <authorList>
            <person name="Cunning R."/>
            <person name="Bay R.A."/>
            <person name="Gillette P."/>
            <person name="Baker A.C."/>
            <person name="Traylor-Knowles N."/>
        </authorList>
    </citation>
    <scope>NUCLEOTIDE SEQUENCE [LARGE SCALE GENOMIC DNA]</scope>
    <source>
        <strain evidence="19">RSMAS</strain>
        <tissue evidence="19">Whole animal</tissue>
    </source>
</reference>